<organism evidence="8 9">
    <name type="scientific">Sugiyamaella lignohabitans</name>
    <dbReference type="NCBI Taxonomy" id="796027"/>
    <lineage>
        <taxon>Eukaryota</taxon>
        <taxon>Fungi</taxon>
        <taxon>Dikarya</taxon>
        <taxon>Ascomycota</taxon>
        <taxon>Saccharomycotina</taxon>
        <taxon>Dipodascomycetes</taxon>
        <taxon>Dipodascales</taxon>
        <taxon>Trichomonascaceae</taxon>
        <taxon>Sugiyamaella</taxon>
    </lineage>
</organism>
<evidence type="ECO:0000313" key="8">
    <source>
        <dbReference type="EMBL" id="ANB12553.1"/>
    </source>
</evidence>
<accession>A0A167D6V4</accession>
<proteinExistence type="inferred from homology"/>
<dbReference type="PANTHER" id="PTHR23240:SF6">
    <property type="entry name" value="DNA CROSS-LINK REPAIR 1A PROTEIN"/>
    <property type="match status" value="1"/>
</dbReference>
<dbReference type="InterPro" id="IPR011084">
    <property type="entry name" value="DRMBL"/>
</dbReference>
<dbReference type="GO" id="GO:0006303">
    <property type="term" value="P:double-strand break repair via nonhomologous end joining"/>
    <property type="evidence" value="ECO:0007669"/>
    <property type="project" value="TreeGrafter"/>
</dbReference>
<feature type="domain" description="DNA repair metallo-beta-lactamase" evidence="7">
    <location>
        <begin position="611"/>
        <end position="743"/>
    </location>
</feature>
<dbReference type="Proteomes" id="UP000189580">
    <property type="component" value="Chromosome a"/>
</dbReference>
<dbReference type="EMBL" id="CP014501">
    <property type="protein sequence ID" value="ANB12553.1"/>
    <property type="molecule type" value="Genomic_DNA"/>
</dbReference>
<sequence length="761" mass="85792">MAKRSGLNRSKKKDIILKSNTRITSNHFVTSTRQSSNSPSLRTTSPASTSTDGSNSGAIFVNASSRSFLSQDNVTSFFQSVAKKQPSYCQEIAAADVLCPICSMDLSKHDLQARELHVNACIEGSLINDVDSSSTGDGAADVRDMSADQNRDVKSEFEETRRQVIQEDVLVNTDKDTFNDILFDDVEDSQNIDPTELWDKEIDDDVEIYSENKLRRELESGIDTVSEQENTSTNLLKRKIEHVDYTSEDKTEPVVSFEESVTEHKKKPTGKTELSDRTNNFGGLTGVPSSLVEDLTGTEIVINVGPSSTTAKETGTDLVPSKSNSDKTALSESQARVRMPFYKIIEFEQETIAVDAFNFGPINGVNKYFLSHFHSDHYMGLGSKWDHGLVYCTETTSRLIQMYLKVDPSIIREIPMDQQTSVDGLQVVFLDANHCPGSAIMLIAGSWPRSRGRRKVILHTGDFRASKQHIDEVNRWLPILRSPLSGKHDNWSKNSTIIDEVYLDTTYLNPSYSFPSQNSVLTACGDYCYEMVDKGDIPTCSKSKTIYNYFTRVLSSDSKPKSSTINPVIFVGSYTIGKERLAIHIAQRLNYKIFAQRRKMTTLQVLQDENLTSLLSDDGLKANVHIVSMRDLNLKSLQEQWQYLKKTFTHLLAFQPTGWTFRGPKSSKEDSSNLEARESIQRDLENGPHSPQFTLTELEKCRKMSGNIQIFRVPYSEHSSFAELEYFCSSIRTSRIIPTVDTSNPRSRARMSYYLNSWRHL</sequence>
<dbReference type="GO" id="GO:0005634">
    <property type="term" value="C:nucleus"/>
    <property type="evidence" value="ECO:0007669"/>
    <property type="project" value="UniProtKB-SubCell"/>
</dbReference>
<feature type="region of interest" description="Disordered" evidence="6">
    <location>
        <begin position="27"/>
        <end position="55"/>
    </location>
</feature>
<dbReference type="CDD" id="cd16273">
    <property type="entry name" value="SNM1A-1C-like_MBL-fold"/>
    <property type="match status" value="1"/>
</dbReference>
<evidence type="ECO:0000256" key="2">
    <source>
        <dbReference type="ARBA" id="ARBA00010304"/>
    </source>
</evidence>
<feature type="region of interest" description="Disordered" evidence="6">
    <location>
        <begin position="307"/>
        <end position="330"/>
    </location>
</feature>
<dbReference type="SUPFAM" id="SSF56281">
    <property type="entry name" value="Metallo-hydrolase/oxidoreductase"/>
    <property type="match status" value="1"/>
</dbReference>
<gene>
    <name evidence="8" type="primary">PSO2</name>
    <name evidence="8" type="ORF">AWJ20_810</name>
</gene>
<protein>
    <submittedName>
        <fullName evidence="8">Pso2p</fullName>
    </submittedName>
</protein>
<name>A0A167D6V4_9ASCO</name>
<dbReference type="Gene3D" id="3.60.15.10">
    <property type="entry name" value="Ribonuclease Z/Hydroxyacylglutathione hydrolase-like"/>
    <property type="match status" value="1"/>
</dbReference>
<dbReference type="RefSeq" id="XP_018735030.1">
    <property type="nucleotide sequence ID" value="XM_018882776.1"/>
</dbReference>
<evidence type="ECO:0000256" key="6">
    <source>
        <dbReference type="SAM" id="MobiDB-lite"/>
    </source>
</evidence>
<feature type="compositionally biased region" description="Basic and acidic residues" evidence="6">
    <location>
        <begin position="666"/>
        <end position="686"/>
    </location>
</feature>
<feature type="region of interest" description="Disordered" evidence="6">
    <location>
        <begin position="662"/>
        <end position="692"/>
    </location>
</feature>
<evidence type="ECO:0000256" key="4">
    <source>
        <dbReference type="ARBA" id="ARBA00023204"/>
    </source>
</evidence>
<evidence type="ECO:0000256" key="5">
    <source>
        <dbReference type="ARBA" id="ARBA00023242"/>
    </source>
</evidence>
<comment type="subcellular location">
    <subcellularLocation>
        <location evidence="1">Nucleus</location>
    </subcellularLocation>
</comment>
<comment type="similarity">
    <text evidence="2">Belongs to the DNA repair metallo-beta-lactamase (DRMBL) family.</text>
</comment>
<keyword evidence="5" id="KW-0539">Nucleus</keyword>
<feature type="compositionally biased region" description="Polar residues" evidence="6">
    <location>
        <begin position="321"/>
        <end position="330"/>
    </location>
</feature>
<dbReference type="PANTHER" id="PTHR23240">
    <property type="entry name" value="DNA CROSS-LINK REPAIR PROTEIN PSO2/SNM1-RELATED"/>
    <property type="match status" value="1"/>
</dbReference>
<keyword evidence="4" id="KW-0234">DNA repair</keyword>
<keyword evidence="9" id="KW-1185">Reference proteome</keyword>
<dbReference type="GeneID" id="30037884"/>
<dbReference type="AlphaFoldDB" id="A0A167D6V4"/>
<dbReference type="KEGG" id="slb:AWJ20_810"/>
<keyword evidence="3" id="KW-0227">DNA damage</keyword>
<dbReference type="InterPro" id="IPR036866">
    <property type="entry name" value="RibonucZ/Hydroxyglut_hydro"/>
</dbReference>
<evidence type="ECO:0000259" key="7">
    <source>
        <dbReference type="Pfam" id="PF07522"/>
    </source>
</evidence>
<evidence type="ECO:0000256" key="1">
    <source>
        <dbReference type="ARBA" id="ARBA00004123"/>
    </source>
</evidence>
<dbReference type="GO" id="GO:0036297">
    <property type="term" value="P:interstrand cross-link repair"/>
    <property type="evidence" value="ECO:0007669"/>
    <property type="project" value="TreeGrafter"/>
</dbReference>
<dbReference type="GO" id="GO:0003684">
    <property type="term" value="F:damaged DNA binding"/>
    <property type="evidence" value="ECO:0007669"/>
    <property type="project" value="TreeGrafter"/>
</dbReference>
<dbReference type="OrthoDB" id="262529at2759"/>
<evidence type="ECO:0000256" key="3">
    <source>
        <dbReference type="ARBA" id="ARBA00022763"/>
    </source>
</evidence>
<feature type="region of interest" description="Disordered" evidence="6">
    <location>
        <begin position="260"/>
        <end position="282"/>
    </location>
</feature>
<dbReference type="GO" id="GO:0035312">
    <property type="term" value="F:5'-3' DNA exonuclease activity"/>
    <property type="evidence" value="ECO:0007669"/>
    <property type="project" value="TreeGrafter"/>
</dbReference>
<dbReference type="Gene3D" id="3.40.50.12650">
    <property type="match status" value="1"/>
</dbReference>
<reference evidence="8 9" key="1">
    <citation type="submission" date="2016-02" db="EMBL/GenBank/DDBJ databases">
        <title>Complete genome sequence and transcriptome regulation of the pentose utilising yeast Sugiyamaella lignohabitans.</title>
        <authorList>
            <person name="Bellasio M."/>
            <person name="Peymann A."/>
            <person name="Valli M."/>
            <person name="Sipitzky M."/>
            <person name="Graf A."/>
            <person name="Sauer M."/>
            <person name="Marx H."/>
            <person name="Mattanovich D."/>
        </authorList>
    </citation>
    <scope>NUCLEOTIDE SEQUENCE [LARGE SCALE GENOMIC DNA]</scope>
    <source>
        <strain evidence="8 9">CBS 10342</strain>
    </source>
</reference>
<evidence type="ECO:0000313" key="9">
    <source>
        <dbReference type="Proteomes" id="UP000189580"/>
    </source>
</evidence>
<dbReference type="Pfam" id="PF07522">
    <property type="entry name" value="DRMBL"/>
    <property type="match status" value="1"/>
</dbReference>